<dbReference type="InterPro" id="IPR003593">
    <property type="entry name" value="AAA+_ATPase"/>
</dbReference>
<dbReference type="Gene3D" id="3.30.300.160">
    <property type="entry name" value="Type II secretion system, protein E, N-terminal domain"/>
    <property type="match status" value="1"/>
</dbReference>
<dbReference type="GO" id="GO:0005524">
    <property type="term" value="F:ATP binding"/>
    <property type="evidence" value="ECO:0007669"/>
    <property type="project" value="UniProtKB-KW"/>
</dbReference>
<dbReference type="CDD" id="cd01129">
    <property type="entry name" value="PulE-GspE-like"/>
    <property type="match status" value="1"/>
</dbReference>
<gene>
    <name evidence="5" type="ORF">G3M78_02815</name>
</gene>
<feature type="domain" description="Bacterial type II secretion system protein E" evidence="4">
    <location>
        <begin position="385"/>
        <end position="399"/>
    </location>
</feature>
<evidence type="ECO:0000256" key="3">
    <source>
        <dbReference type="ARBA" id="ARBA00022840"/>
    </source>
</evidence>
<dbReference type="InterPro" id="IPR037257">
    <property type="entry name" value="T2SS_E_N_sf"/>
</dbReference>
<proteinExistence type="inferred from homology"/>
<name>A0A7T0G2L1_9BACT</name>
<reference evidence="6" key="1">
    <citation type="submission" date="2020-02" db="EMBL/GenBank/DDBJ databases">
        <title>Genomic and physiological characterization of two novel Nitrospinaceae genera.</title>
        <authorList>
            <person name="Mueller A.J."/>
            <person name="Jung M.-Y."/>
            <person name="Strachan C.R."/>
            <person name="Herbold C.W."/>
            <person name="Kirkegaard R.H."/>
            <person name="Daims H."/>
        </authorList>
    </citation>
    <scope>NUCLEOTIDE SEQUENCE [LARGE SCALE GENOMIC DNA]</scope>
</reference>
<evidence type="ECO:0000256" key="1">
    <source>
        <dbReference type="ARBA" id="ARBA00006611"/>
    </source>
</evidence>
<dbReference type="Pfam" id="PF00437">
    <property type="entry name" value="T2SSE"/>
    <property type="match status" value="1"/>
</dbReference>
<dbReference type="Gene3D" id="3.40.50.300">
    <property type="entry name" value="P-loop containing nucleotide triphosphate hydrolases"/>
    <property type="match status" value="1"/>
</dbReference>
<dbReference type="PANTHER" id="PTHR30258:SF1">
    <property type="entry name" value="PROTEIN TRANSPORT PROTEIN HOFB HOMOLOG"/>
    <property type="match status" value="1"/>
</dbReference>
<keyword evidence="2" id="KW-0547">Nucleotide-binding</keyword>
<dbReference type="AlphaFoldDB" id="A0A7T0G2L1"/>
<dbReference type="Gene3D" id="3.30.450.90">
    <property type="match status" value="1"/>
</dbReference>
<dbReference type="PANTHER" id="PTHR30258">
    <property type="entry name" value="TYPE II SECRETION SYSTEM PROTEIN GSPE-RELATED"/>
    <property type="match status" value="1"/>
</dbReference>
<dbReference type="Proteomes" id="UP000594464">
    <property type="component" value="Chromosome"/>
</dbReference>
<dbReference type="SUPFAM" id="SSF160246">
    <property type="entry name" value="EspE N-terminal domain-like"/>
    <property type="match status" value="1"/>
</dbReference>
<comment type="similarity">
    <text evidence="1">Belongs to the GSP E family.</text>
</comment>
<dbReference type="KEGG" id="nva:G3M78_02815"/>
<organism evidence="5 6">
    <name type="scientific">Candidatus Nitrohelix vancouverensis</name>
    <dbReference type="NCBI Taxonomy" id="2705534"/>
    <lineage>
        <taxon>Bacteria</taxon>
        <taxon>Pseudomonadati</taxon>
        <taxon>Nitrospinota/Tectimicrobiota group</taxon>
        <taxon>Nitrospinota</taxon>
        <taxon>Nitrospinia</taxon>
        <taxon>Nitrospinales</taxon>
        <taxon>Nitrospinaceae</taxon>
        <taxon>Candidatus Nitrohelix</taxon>
    </lineage>
</organism>
<dbReference type="SUPFAM" id="SSF52540">
    <property type="entry name" value="P-loop containing nucleoside triphosphate hydrolases"/>
    <property type="match status" value="1"/>
</dbReference>
<dbReference type="EMBL" id="CP048620">
    <property type="protein sequence ID" value="QPJ64383.1"/>
    <property type="molecule type" value="Genomic_DNA"/>
</dbReference>
<dbReference type="SMART" id="SM00382">
    <property type="entry name" value="AAA"/>
    <property type="match status" value="1"/>
</dbReference>
<protein>
    <submittedName>
        <fullName evidence="5">Type II/IV secretion system protein</fullName>
    </submittedName>
</protein>
<dbReference type="InterPro" id="IPR027417">
    <property type="entry name" value="P-loop_NTPase"/>
</dbReference>
<evidence type="ECO:0000259" key="4">
    <source>
        <dbReference type="PROSITE" id="PS00662"/>
    </source>
</evidence>
<dbReference type="InterPro" id="IPR001482">
    <property type="entry name" value="T2SS/T4SS_dom"/>
</dbReference>
<dbReference type="PROSITE" id="PS00662">
    <property type="entry name" value="T2SP_E"/>
    <property type="match status" value="1"/>
</dbReference>
<keyword evidence="3" id="KW-0067">ATP-binding</keyword>
<sequence length="574" mass="63622">MNQSSKFFDLLVARGVLDKASVEVILKKSGNDAFEAVLKMKEGEIDVQATTNDLGQWWADCNGLAYVELSKSLFQPGVVQKLPKDFSYAHTIIPLYQFGDAVTVAVADVSNKDILKEAGELMGAPASPVFSFPDEIQDALAIQYQTENSIEEITSKISGALISSSGNEATLESIKEIAGDKAIVDLVQSIFLLGLKEGASDIHIEPYENRVNVRFRIDGILYNRMSFGKSVLPPLISRLKILSNTNITENRRPQDGRISFKLSSRSIDVRFATMPTIFGEKITLRILGRALVQDVPGLDELSLSAANRSKLEDIIRTPNGVIFVTGPTGSGKTTTLFSILNQLNEPETNILTVEDPVEYRLEGITQVQVNAAIDLDFAKVLRSFLRHDPDIILVGEIRDLETAKVASQAALTGHLVMATMHTNNSLQAITRLVEIGVEPFLVAPSVIGVVAQRLVRKICEQCKEKYEVDEALLNETFLWDGMEKVYFYRGRGCEKCKHSGYSGRIALHEILIVDEQVRDFIAKSSSILEVKKYVESDTVDFQTLRYDGLKKVLRGLTTIDEINKTTPKELKVNF</sequence>
<dbReference type="InterPro" id="IPR007831">
    <property type="entry name" value="T2SS_GspE_N"/>
</dbReference>
<dbReference type="Pfam" id="PF05157">
    <property type="entry name" value="MshEN"/>
    <property type="match status" value="1"/>
</dbReference>
<accession>A0A7T0G2L1</accession>
<dbReference type="GO" id="GO:0005886">
    <property type="term" value="C:plasma membrane"/>
    <property type="evidence" value="ECO:0007669"/>
    <property type="project" value="TreeGrafter"/>
</dbReference>
<dbReference type="FunFam" id="3.40.50.300:FF:000398">
    <property type="entry name" value="Type IV pilus assembly ATPase PilB"/>
    <property type="match status" value="1"/>
</dbReference>
<evidence type="ECO:0000313" key="5">
    <source>
        <dbReference type="EMBL" id="QPJ64383.1"/>
    </source>
</evidence>
<dbReference type="GO" id="GO:0016887">
    <property type="term" value="F:ATP hydrolysis activity"/>
    <property type="evidence" value="ECO:0007669"/>
    <property type="project" value="TreeGrafter"/>
</dbReference>
<evidence type="ECO:0000256" key="2">
    <source>
        <dbReference type="ARBA" id="ARBA00022741"/>
    </source>
</evidence>
<evidence type="ECO:0000313" key="6">
    <source>
        <dbReference type="Proteomes" id="UP000594464"/>
    </source>
</evidence>